<reference evidence="2 3" key="1">
    <citation type="submission" date="2017-04" db="EMBL/GenBank/DDBJ databases">
        <title>Characterization, genome and methylation analysis of a phthalic acid esters degrading strain Sphingobium yanoikuyae SHJ.</title>
        <authorList>
            <person name="Feng L."/>
        </authorList>
    </citation>
    <scope>NUCLEOTIDE SEQUENCE [LARGE SCALE GENOMIC DNA]</scope>
    <source>
        <strain evidence="2 3">SHJ</strain>
    </source>
</reference>
<feature type="compositionally biased region" description="Polar residues" evidence="1">
    <location>
        <begin position="41"/>
        <end position="53"/>
    </location>
</feature>
<protein>
    <submittedName>
        <fullName evidence="2">Uncharacterized protein</fullName>
    </submittedName>
</protein>
<evidence type="ECO:0000313" key="2">
    <source>
        <dbReference type="EMBL" id="ATP20474.1"/>
    </source>
</evidence>
<gene>
    <name evidence="2" type="ORF">BV87_20225</name>
</gene>
<organism evidence="2 3">
    <name type="scientific">Sphingobium yanoikuyae</name>
    <name type="common">Sphingomonas yanoikuyae</name>
    <dbReference type="NCBI Taxonomy" id="13690"/>
    <lineage>
        <taxon>Bacteria</taxon>
        <taxon>Pseudomonadati</taxon>
        <taxon>Pseudomonadota</taxon>
        <taxon>Alphaproteobacteria</taxon>
        <taxon>Sphingomonadales</taxon>
        <taxon>Sphingomonadaceae</taxon>
        <taxon>Sphingobium</taxon>
    </lineage>
</organism>
<dbReference type="Proteomes" id="UP000037029">
    <property type="component" value="Chromosome"/>
</dbReference>
<evidence type="ECO:0000313" key="3">
    <source>
        <dbReference type="Proteomes" id="UP000037029"/>
    </source>
</evidence>
<name>A0A2D1R6K6_SPHYA</name>
<evidence type="ECO:0000256" key="1">
    <source>
        <dbReference type="SAM" id="MobiDB-lite"/>
    </source>
</evidence>
<feature type="region of interest" description="Disordered" evidence="1">
    <location>
        <begin position="37"/>
        <end position="62"/>
    </location>
</feature>
<proteinExistence type="predicted"/>
<accession>A0A2D1R6K6</accession>
<dbReference type="EMBL" id="CP020925">
    <property type="protein sequence ID" value="ATP20474.1"/>
    <property type="molecule type" value="Genomic_DNA"/>
</dbReference>
<dbReference type="AlphaFoldDB" id="A0A2D1R6K6"/>
<sequence>MTFCVQSGSVSHSDNVTQTMMIAMMTPVDVHMPRRPATRCQRATSAAYSSGLTNLAPPLRDG</sequence>